<name>A0A3M7S9F7_BRAPC</name>
<organism evidence="2 3">
    <name type="scientific">Brachionus plicatilis</name>
    <name type="common">Marine rotifer</name>
    <name type="synonym">Brachionus muelleri</name>
    <dbReference type="NCBI Taxonomy" id="10195"/>
    <lineage>
        <taxon>Eukaryota</taxon>
        <taxon>Metazoa</taxon>
        <taxon>Spiralia</taxon>
        <taxon>Gnathifera</taxon>
        <taxon>Rotifera</taxon>
        <taxon>Eurotatoria</taxon>
        <taxon>Monogononta</taxon>
        <taxon>Pseudotrocha</taxon>
        <taxon>Ploima</taxon>
        <taxon>Brachionidae</taxon>
        <taxon>Brachionus</taxon>
    </lineage>
</organism>
<sequence>MKKLRAVDNERVFIAEYSFVSFTILGEYSALLCPFNFFSRYLLITNPELNSLILTLLFYLIRLKGQIVGLLKSVDKKQNEVAKLLSVSSNWVSSAKKRYSETGVRINFYIKKILMSGKN</sequence>
<dbReference type="Proteomes" id="UP000276133">
    <property type="component" value="Unassembled WGS sequence"/>
</dbReference>
<evidence type="ECO:0000313" key="2">
    <source>
        <dbReference type="EMBL" id="RNA32297.1"/>
    </source>
</evidence>
<feature type="transmembrane region" description="Helical" evidence="1">
    <location>
        <begin position="51"/>
        <end position="71"/>
    </location>
</feature>
<accession>A0A3M7S9F7</accession>
<protein>
    <submittedName>
        <fullName evidence="2">Uncharacterized protein</fullName>
    </submittedName>
</protein>
<keyword evidence="1" id="KW-0812">Transmembrane</keyword>
<dbReference type="AlphaFoldDB" id="A0A3M7S9F7"/>
<gene>
    <name evidence="2" type="ORF">BpHYR1_008617</name>
</gene>
<comment type="caution">
    <text evidence="2">The sequence shown here is derived from an EMBL/GenBank/DDBJ whole genome shotgun (WGS) entry which is preliminary data.</text>
</comment>
<feature type="transmembrane region" description="Helical" evidence="1">
    <location>
        <begin position="12"/>
        <end position="31"/>
    </location>
</feature>
<keyword evidence="3" id="KW-1185">Reference proteome</keyword>
<evidence type="ECO:0000313" key="3">
    <source>
        <dbReference type="Proteomes" id="UP000276133"/>
    </source>
</evidence>
<keyword evidence="1" id="KW-1133">Transmembrane helix</keyword>
<dbReference type="EMBL" id="REGN01001818">
    <property type="protein sequence ID" value="RNA32297.1"/>
    <property type="molecule type" value="Genomic_DNA"/>
</dbReference>
<proteinExistence type="predicted"/>
<keyword evidence="1" id="KW-0472">Membrane</keyword>
<evidence type="ECO:0000256" key="1">
    <source>
        <dbReference type="SAM" id="Phobius"/>
    </source>
</evidence>
<reference evidence="2 3" key="1">
    <citation type="journal article" date="2018" name="Sci. Rep.">
        <title>Genomic signatures of local adaptation to the degree of environmental predictability in rotifers.</title>
        <authorList>
            <person name="Franch-Gras L."/>
            <person name="Hahn C."/>
            <person name="Garcia-Roger E.M."/>
            <person name="Carmona M.J."/>
            <person name="Serra M."/>
            <person name="Gomez A."/>
        </authorList>
    </citation>
    <scope>NUCLEOTIDE SEQUENCE [LARGE SCALE GENOMIC DNA]</scope>
    <source>
        <strain evidence="2">HYR1</strain>
    </source>
</reference>